<protein>
    <recommendedName>
        <fullName evidence="3">Cell envelope integrity protein TolA</fullName>
    </recommendedName>
</protein>
<keyword evidence="1" id="KW-0732">Signal</keyword>
<dbReference type="EMBL" id="DAAUQX010000066">
    <property type="protein sequence ID" value="HAF2130571.1"/>
    <property type="molecule type" value="Genomic_DNA"/>
</dbReference>
<comment type="caution">
    <text evidence="2">The sequence shown here is derived from an EMBL/GenBank/DDBJ whole genome shotgun (WGS) entry which is preliminary data.</text>
</comment>
<dbReference type="InterPro" id="IPR014161">
    <property type="entry name" value="Tol-Pal_TolA"/>
</dbReference>
<evidence type="ECO:0008006" key="3">
    <source>
        <dbReference type="Google" id="ProtNLM"/>
    </source>
</evidence>
<accession>A0A743P9T4</accession>
<evidence type="ECO:0000313" key="2">
    <source>
        <dbReference type="EMBL" id="HAF2130571.1"/>
    </source>
</evidence>
<proteinExistence type="predicted"/>
<reference evidence="2" key="1">
    <citation type="journal article" date="2018" name="Genome Biol.">
        <title>SKESA: strategic k-mer extension for scrupulous assemblies.</title>
        <authorList>
            <person name="Souvorov A."/>
            <person name="Agarwala R."/>
            <person name="Lipman D.J."/>
        </authorList>
    </citation>
    <scope>NUCLEOTIDE SEQUENCE</scope>
    <source>
        <strain evidence="2">MA.CK_00/00001968</strain>
    </source>
</reference>
<dbReference type="GO" id="GO:0043213">
    <property type="term" value="P:bacteriocin transport"/>
    <property type="evidence" value="ECO:0007669"/>
    <property type="project" value="InterPro"/>
</dbReference>
<dbReference type="GO" id="GO:0016020">
    <property type="term" value="C:membrane"/>
    <property type="evidence" value="ECO:0007669"/>
    <property type="project" value="InterPro"/>
</dbReference>
<organism evidence="2">
    <name type="scientific">Salmonella enterica</name>
    <name type="common">Salmonella choleraesuis</name>
    <dbReference type="NCBI Taxonomy" id="28901"/>
    <lineage>
        <taxon>Bacteria</taxon>
        <taxon>Pseudomonadati</taxon>
        <taxon>Pseudomonadota</taxon>
        <taxon>Gammaproteobacteria</taxon>
        <taxon>Enterobacterales</taxon>
        <taxon>Enterobacteriaceae</taxon>
        <taxon>Salmonella</taxon>
    </lineage>
</organism>
<dbReference type="Pfam" id="PF06519">
    <property type="entry name" value="TolA"/>
    <property type="match status" value="1"/>
</dbReference>
<sequence length="116" mass="12979">MNIQRYLMFIPFCCLLYSINSISAPSYSSELSDYSMSIKKSIDFKGGGVFNKYKGKTCSVRLHISRDGAFLFSINGGYPDLCNQLSGVLNSMKKLPPPPSDGVYQVFKSAFLDFKF</sequence>
<evidence type="ECO:0000256" key="1">
    <source>
        <dbReference type="SAM" id="SignalP"/>
    </source>
</evidence>
<dbReference type="GO" id="GO:0019534">
    <property type="term" value="F:toxin transmembrane transporter activity"/>
    <property type="evidence" value="ECO:0007669"/>
    <property type="project" value="InterPro"/>
</dbReference>
<dbReference type="Gene3D" id="3.30.1150.10">
    <property type="match status" value="1"/>
</dbReference>
<reference evidence="2" key="2">
    <citation type="submission" date="2020-02" db="EMBL/GenBank/DDBJ databases">
        <authorList>
            <consortium name="NCBI Pathogen Detection Project"/>
        </authorList>
    </citation>
    <scope>NUCLEOTIDE SEQUENCE</scope>
    <source>
        <strain evidence="2">MA.CK_00/00001968</strain>
    </source>
</reference>
<gene>
    <name evidence="2" type="ORF">G9F27_004866</name>
</gene>
<name>A0A743P9T4_SALER</name>
<dbReference type="SUPFAM" id="SSF74653">
    <property type="entry name" value="TolA/TonB C-terminal domain"/>
    <property type="match status" value="1"/>
</dbReference>
<feature type="chain" id="PRO_5028076858" description="Cell envelope integrity protein TolA" evidence="1">
    <location>
        <begin position="24"/>
        <end position="116"/>
    </location>
</feature>
<feature type="signal peptide" evidence="1">
    <location>
        <begin position="1"/>
        <end position="23"/>
    </location>
</feature>
<dbReference type="AlphaFoldDB" id="A0A743P9T4"/>